<accession>A0A0K2V826</accession>
<proteinExistence type="predicted"/>
<name>A0A0K2V826_LEPSM</name>
<sequence length="69" mass="8038">KFLFFICNLISYNDGRVVNETINKLITIFKNIHVLNQEPSYPPFDVTFIFPCPEIFPSFKFTTIFSLAS</sequence>
<protein>
    <submittedName>
        <fullName evidence="1">Uncharacterized protein</fullName>
    </submittedName>
</protein>
<dbReference type="AlphaFoldDB" id="A0A0K2V826"/>
<feature type="non-terminal residue" evidence="1">
    <location>
        <position position="1"/>
    </location>
</feature>
<evidence type="ECO:0000313" key="1">
    <source>
        <dbReference type="EMBL" id="CDW46693.1"/>
    </source>
</evidence>
<organism evidence="1">
    <name type="scientific">Lepeophtheirus salmonis</name>
    <name type="common">Salmon louse</name>
    <name type="synonym">Caligus salmonis</name>
    <dbReference type="NCBI Taxonomy" id="72036"/>
    <lineage>
        <taxon>Eukaryota</taxon>
        <taxon>Metazoa</taxon>
        <taxon>Ecdysozoa</taxon>
        <taxon>Arthropoda</taxon>
        <taxon>Crustacea</taxon>
        <taxon>Multicrustacea</taxon>
        <taxon>Hexanauplia</taxon>
        <taxon>Copepoda</taxon>
        <taxon>Siphonostomatoida</taxon>
        <taxon>Caligidae</taxon>
        <taxon>Lepeophtheirus</taxon>
    </lineage>
</organism>
<reference evidence="1" key="1">
    <citation type="submission" date="2014-05" db="EMBL/GenBank/DDBJ databases">
        <authorList>
            <person name="Chronopoulou M."/>
        </authorList>
    </citation>
    <scope>NUCLEOTIDE SEQUENCE</scope>
    <source>
        <tissue evidence="1">Whole organism</tissue>
    </source>
</reference>
<dbReference type="EMBL" id="HACA01029332">
    <property type="protein sequence ID" value="CDW46693.1"/>
    <property type="molecule type" value="Transcribed_RNA"/>
</dbReference>